<accession>A0A8G0ZZR8</accession>
<dbReference type="KEGG" id="nsm:JO391_20640"/>
<feature type="domain" description="DUF6915" evidence="1">
    <location>
        <begin position="5"/>
        <end position="104"/>
    </location>
</feature>
<evidence type="ECO:0000259" key="1">
    <source>
        <dbReference type="Pfam" id="PF21866"/>
    </source>
</evidence>
<keyword evidence="3" id="KW-1185">Reference proteome</keyword>
<organism evidence="2 3">
    <name type="scientific">Neotabrizicola shimadae</name>
    <dbReference type="NCBI Taxonomy" id="2807096"/>
    <lineage>
        <taxon>Bacteria</taxon>
        <taxon>Pseudomonadati</taxon>
        <taxon>Pseudomonadota</taxon>
        <taxon>Alphaproteobacteria</taxon>
        <taxon>Rhodobacterales</taxon>
        <taxon>Paracoccaceae</taxon>
        <taxon>Neotabrizicola</taxon>
    </lineage>
</organism>
<name>A0A8G0ZZR8_9RHOB</name>
<gene>
    <name evidence="2" type="ORF">JO391_20640</name>
</gene>
<dbReference type="RefSeq" id="WP_220664769.1">
    <property type="nucleotide sequence ID" value="NZ_CP069371.1"/>
</dbReference>
<evidence type="ECO:0000313" key="3">
    <source>
        <dbReference type="Proteomes" id="UP000826300"/>
    </source>
</evidence>
<sequence>MKDSCYHHALSSVKKWGGTVDCYMAVHAWFDQSKEITADFRHRALRHHAEGIFMAETIFGPTLTLSTGRVIPTRWVGEQHVKEDLGFIPSFADWVKAIRPEPWMGRAERIEALVDPHLASPVVEVI</sequence>
<reference evidence="2" key="1">
    <citation type="submission" date="2021-02" db="EMBL/GenBank/DDBJ databases">
        <title>Rhodobacter shimadae sp. nov., an aerobic anoxygenic phototrophic bacterium isolated from a hot spring.</title>
        <authorList>
            <person name="Muramatsu S."/>
            <person name="Haruta S."/>
            <person name="Hirose S."/>
            <person name="Hanada S."/>
        </authorList>
    </citation>
    <scope>NUCLEOTIDE SEQUENCE</scope>
    <source>
        <strain evidence="2">N10</strain>
        <plasmid evidence="2">unnamed1</plasmid>
    </source>
</reference>
<keyword evidence="2" id="KW-0614">Plasmid</keyword>
<dbReference type="Proteomes" id="UP000826300">
    <property type="component" value="Plasmid unnamed1"/>
</dbReference>
<geneLocation type="plasmid" evidence="2 3">
    <name>unnamed1</name>
</geneLocation>
<proteinExistence type="predicted"/>
<dbReference type="Pfam" id="PF21866">
    <property type="entry name" value="DUF6915"/>
    <property type="match status" value="1"/>
</dbReference>
<dbReference type="AlphaFoldDB" id="A0A8G0ZZR8"/>
<dbReference type="EMBL" id="CP069371">
    <property type="protein sequence ID" value="QYZ72180.1"/>
    <property type="molecule type" value="Genomic_DNA"/>
</dbReference>
<protein>
    <recommendedName>
        <fullName evidence="1">DUF6915 domain-containing protein</fullName>
    </recommendedName>
</protein>
<evidence type="ECO:0000313" key="2">
    <source>
        <dbReference type="EMBL" id="QYZ72180.1"/>
    </source>
</evidence>
<dbReference type="InterPro" id="IPR054061">
    <property type="entry name" value="DUF6915"/>
</dbReference>